<evidence type="ECO:0000256" key="3">
    <source>
        <dbReference type="ARBA" id="ARBA00022643"/>
    </source>
</evidence>
<dbReference type="InterPro" id="IPR006058">
    <property type="entry name" value="2Fe2S_fd_BS"/>
</dbReference>
<dbReference type="Gene3D" id="3.40.50.80">
    <property type="entry name" value="Nucleotide-binding domain of ferredoxin-NADP reductase (FNR) module"/>
    <property type="match status" value="1"/>
</dbReference>
<keyword evidence="2" id="KW-0285">Flavoprotein</keyword>
<dbReference type="InterPro" id="IPR001041">
    <property type="entry name" value="2Fe-2S_ferredoxin-type"/>
</dbReference>
<evidence type="ECO:0000256" key="2">
    <source>
        <dbReference type="ARBA" id="ARBA00022630"/>
    </source>
</evidence>
<dbReference type="SUPFAM" id="SSF63380">
    <property type="entry name" value="Riboflavin synthase domain-like"/>
    <property type="match status" value="1"/>
</dbReference>
<dbReference type="InterPro" id="IPR050415">
    <property type="entry name" value="MRET"/>
</dbReference>
<keyword evidence="7" id="KW-0408">Iron</keyword>
<organism evidence="11 12">
    <name type="scientific">Paralimibaculum aggregatum</name>
    <dbReference type="NCBI Taxonomy" id="3036245"/>
    <lineage>
        <taxon>Bacteria</taxon>
        <taxon>Pseudomonadati</taxon>
        <taxon>Pseudomonadota</taxon>
        <taxon>Alphaproteobacteria</taxon>
        <taxon>Rhodobacterales</taxon>
        <taxon>Paracoccaceae</taxon>
        <taxon>Paralimibaculum</taxon>
    </lineage>
</organism>
<dbReference type="CDD" id="cd06185">
    <property type="entry name" value="PDR_like"/>
    <property type="match status" value="1"/>
</dbReference>
<dbReference type="InterPro" id="IPR039261">
    <property type="entry name" value="FNR_nucleotide-bd"/>
</dbReference>
<evidence type="ECO:0000256" key="5">
    <source>
        <dbReference type="ARBA" id="ARBA00022723"/>
    </source>
</evidence>
<feature type="domain" description="FAD-binding FR-type" evidence="10">
    <location>
        <begin position="1"/>
        <end position="102"/>
    </location>
</feature>
<dbReference type="PANTHER" id="PTHR47354:SF1">
    <property type="entry name" value="CARNITINE MONOOXYGENASE REDUCTASE SUBUNIT"/>
    <property type="match status" value="1"/>
</dbReference>
<proteinExistence type="predicted"/>
<evidence type="ECO:0000259" key="9">
    <source>
        <dbReference type="PROSITE" id="PS51085"/>
    </source>
</evidence>
<evidence type="ECO:0000259" key="10">
    <source>
        <dbReference type="PROSITE" id="PS51384"/>
    </source>
</evidence>
<evidence type="ECO:0000256" key="7">
    <source>
        <dbReference type="ARBA" id="ARBA00023004"/>
    </source>
</evidence>
<reference evidence="11 12" key="1">
    <citation type="submission" date="2023-04" db="EMBL/GenBank/DDBJ databases">
        <title>Marinoamorphus aggregata gen. nov., sp. Nov., isolate from tissue of brittle star Ophioplocus japonicus.</title>
        <authorList>
            <person name="Kawano K."/>
            <person name="Sawayama S."/>
            <person name="Nakagawa S."/>
        </authorList>
    </citation>
    <scope>NUCLEOTIDE SEQUENCE [LARGE SCALE GENOMIC DNA]</scope>
    <source>
        <strain evidence="11 12">NKW23</strain>
    </source>
</reference>
<keyword evidence="8" id="KW-0411">Iron-sulfur</keyword>
<dbReference type="PANTHER" id="PTHR47354">
    <property type="entry name" value="NADH OXIDOREDUCTASE HCR"/>
    <property type="match status" value="1"/>
</dbReference>
<dbReference type="InterPro" id="IPR036010">
    <property type="entry name" value="2Fe-2S_ferredoxin-like_sf"/>
</dbReference>
<evidence type="ECO:0000256" key="8">
    <source>
        <dbReference type="ARBA" id="ARBA00023014"/>
    </source>
</evidence>
<dbReference type="PRINTS" id="PR00409">
    <property type="entry name" value="PHDIOXRDTASE"/>
</dbReference>
<dbReference type="PROSITE" id="PS51085">
    <property type="entry name" value="2FE2S_FER_2"/>
    <property type="match status" value="1"/>
</dbReference>
<evidence type="ECO:0000256" key="4">
    <source>
        <dbReference type="ARBA" id="ARBA00022714"/>
    </source>
</evidence>
<keyword evidence="3" id="KW-0288">FMN</keyword>
<evidence type="ECO:0000313" key="11">
    <source>
        <dbReference type="EMBL" id="GMG82736.1"/>
    </source>
</evidence>
<dbReference type="Proteomes" id="UP001239909">
    <property type="component" value="Unassembled WGS sequence"/>
</dbReference>
<dbReference type="CDD" id="cd00207">
    <property type="entry name" value="fer2"/>
    <property type="match status" value="1"/>
</dbReference>
<dbReference type="SUPFAM" id="SSF52343">
    <property type="entry name" value="Ferredoxin reductase-like, C-terminal NADP-linked domain"/>
    <property type="match status" value="1"/>
</dbReference>
<gene>
    <name evidence="11" type="ORF">LNKW23_19490</name>
</gene>
<dbReference type="Pfam" id="PF00111">
    <property type="entry name" value="Fer2"/>
    <property type="match status" value="1"/>
</dbReference>
<keyword evidence="4" id="KW-0001">2Fe-2S</keyword>
<dbReference type="InterPro" id="IPR017927">
    <property type="entry name" value="FAD-bd_FR_type"/>
</dbReference>
<dbReference type="InterPro" id="IPR054582">
    <property type="entry name" value="DmmA-like_N"/>
</dbReference>
<dbReference type="PROSITE" id="PS00197">
    <property type="entry name" value="2FE2S_FER_1"/>
    <property type="match status" value="1"/>
</dbReference>
<sequence>MPIDLEIRSIADETPSIRRFELVCPRGGTLPPFTAGAHLAMRLGNGLVRRYSLASDPAERGRYWIAVQREAQGRGGSAWIFENWRTGDRVTAAAPENGFPLAPDARRHLLIAGGIGITPILSMAQALARTGAEYALHYCTRSPEGTAFRELLARPPHAGRVHCVHDGGDPGRGLDLRALLARPAAGTHVYVCGPRGLIGAVREAAAHWPAGSVHFEYFAAADTGAPGERGDTPFTVAIAGSGAEFAVPAGRTILSVLAENGIAVPSLCEEGVCGACLTRVAEGVPDHRDGYQTDAEKARNDFVALCCSRARTPRLVLDL</sequence>
<keyword evidence="6" id="KW-0560">Oxidoreductase</keyword>
<dbReference type="InterPro" id="IPR012675">
    <property type="entry name" value="Beta-grasp_dom_sf"/>
</dbReference>
<keyword evidence="12" id="KW-1185">Reference proteome</keyword>
<dbReference type="RefSeq" id="WP_285671524.1">
    <property type="nucleotide sequence ID" value="NZ_BSYI01000012.1"/>
</dbReference>
<feature type="domain" description="2Fe-2S ferredoxin-type" evidence="9">
    <location>
        <begin position="232"/>
        <end position="319"/>
    </location>
</feature>
<dbReference type="Pfam" id="PF22290">
    <property type="entry name" value="DmmA-like_N"/>
    <property type="match status" value="1"/>
</dbReference>
<dbReference type="EMBL" id="BSYI01000012">
    <property type="protein sequence ID" value="GMG82736.1"/>
    <property type="molecule type" value="Genomic_DNA"/>
</dbReference>
<evidence type="ECO:0000256" key="6">
    <source>
        <dbReference type="ARBA" id="ARBA00023002"/>
    </source>
</evidence>
<name>A0ABQ6LJY9_9RHOB</name>
<dbReference type="InterPro" id="IPR017938">
    <property type="entry name" value="Riboflavin_synthase-like_b-brl"/>
</dbReference>
<accession>A0ABQ6LJY9</accession>
<protein>
    <submittedName>
        <fullName evidence="11">PDR/VanB family oxidoreductase</fullName>
    </submittedName>
</protein>
<evidence type="ECO:0000313" key="12">
    <source>
        <dbReference type="Proteomes" id="UP001239909"/>
    </source>
</evidence>
<dbReference type="SUPFAM" id="SSF54292">
    <property type="entry name" value="2Fe-2S ferredoxin-like"/>
    <property type="match status" value="1"/>
</dbReference>
<dbReference type="Gene3D" id="2.40.30.10">
    <property type="entry name" value="Translation factors"/>
    <property type="match status" value="1"/>
</dbReference>
<keyword evidence="5" id="KW-0479">Metal-binding</keyword>
<dbReference type="Gene3D" id="3.10.20.30">
    <property type="match status" value="1"/>
</dbReference>
<comment type="caution">
    <text evidence="11">The sequence shown here is derived from an EMBL/GenBank/DDBJ whole genome shotgun (WGS) entry which is preliminary data.</text>
</comment>
<comment type="cofactor">
    <cofactor evidence="1">
        <name>FMN</name>
        <dbReference type="ChEBI" id="CHEBI:58210"/>
    </cofactor>
</comment>
<dbReference type="PROSITE" id="PS51384">
    <property type="entry name" value="FAD_FR"/>
    <property type="match status" value="1"/>
</dbReference>
<evidence type="ECO:0000256" key="1">
    <source>
        <dbReference type="ARBA" id="ARBA00001917"/>
    </source>
</evidence>